<gene>
    <name evidence="2" type="ORF">ATP91_22750</name>
</gene>
<proteinExistence type="predicted"/>
<evidence type="ECO:0000256" key="1">
    <source>
        <dbReference type="SAM" id="MobiDB-lite"/>
    </source>
</evidence>
<organism evidence="2">
    <name type="scientific">Salmonella enterica</name>
    <name type="common">Salmonella choleraesuis</name>
    <dbReference type="NCBI Taxonomy" id="28901"/>
    <lineage>
        <taxon>Bacteria</taxon>
        <taxon>Pseudomonadati</taxon>
        <taxon>Pseudomonadota</taxon>
        <taxon>Gammaproteobacteria</taxon>
        <taxon>Enterobacterales</taxon>
        <taxon>Enterobacteriaceae</taxon>
        <taxon>Salmonella</taxon>
    </lineage>
</organism>
<dbReference type="AlphaFoldDB" id="A0A402TQ21"/>
<feature type="region of interest" description="Disordered" evidence="1">
    <location>
        <begin position="95"/>
        <end position="140"/>
    </location>
</feature>
<dbReference type="Proteomes" id="UP000839515">
    <property type="component" value="Unassembled WGS sequence"/>
</dbReference>
<sequence>MGWFKRAVHSVSHAFKHPMKSLIGEVHRENKQMASALNVGKLLQGVGLAPKAPPPPDDSTANALLSLGQMQLQQQQEQQQAIITQQQQEAAAQKQAAEQQEMARQAAQKAQEQARQDAMKRKKASSLIATSPTGLPESLLGSAASLYGKSTLGA</sequence>
<reference evidence="2" key="1">
    <citation type="submission" date="2018-08" db="EMBL/GenBank/DDBJ databases">
        <authorList>
            <consortium name="GenomeTrakr network: Whole genome sequencing for foodborne pathogen traceback"/>
        </authorList>
    </citation>
    <scope>NUCLEOTIDE SEQUENCE [LARGE SCALE GENOMIC DNA]</scope>
    <source>
        <strain evidence="2">CFSAN034428</strain>
    </source>
</reference>
<name>A0A402TQ21_SALER</name>
<feature type="compositionally biased region" description="Low complexity" evidence="1">
    <location>
        <begin position="95"/>
        <end position="111"/>
    </location>
</feature>
<comment type="caution">
    <text evidence="2">The sequence shown here is derived from an EMBL/GenBank/DDBJ whole genome shotgun (WGS) entry which is preliminary data.</text>
</comment>
<accession>A0A402TQ21</accession>
<protein>
    <submittedName>
        <fullName evidence="2">Uncharacterized protein</fullName>
    </submittedName>
</protein>
<dbReference type="EMBL" id="RSTU01000026">
    <property type="protein sequence ID" value="MIT93064.1"/>
    <property type="molecule type" value="Genomic_DNA"/>
</dbReference>
<evidence type="ECO:0000313" key="2">
    <source>
        <dbReference type="EMBL" id="MIT93064.1"/>
    </source>
</evidence>